<keyword evidence="2" id="KW-1185">Reference proteome</keyword>
<name>A0A7X0EEG3_9PROT</name>
<protein>
    <submittedName>
        <fullName evidence="1">Uncharacterized protein</fullName>
    </submittedName>
</protein>
<gene>
    <name evidence="1" type="ORF">FHS74_001965</name>
</gene>
<dbReference type="Proteomes" id="UP000539175">
    <property type="component" value="Unassembled WGS sequence"/>
</dbReference>
<dbReference type="RefSeq" id="WP_184799898.1">
    <property type="nucleotide sequence ID" value="NZ_JACIIZ010000005.1"/>
</dbReference>
<comment type="caution">
    <text evidence="1">The sequence shown here is derived from an EMBL/GenBank/DDBJ whole genome shotgun (WGS) entry which is preliminary data.</text>
</comment>
<dbReference type="EMBL" id="JACIIZ010000005">
    <property type="protein sequence ID" value="MBB6251414.1"/>
    <property type="molecule type" value="Genomic_DNA"/>
</dbReference>
<evidence type="ECO:0000313" key="1">
    <source>
        <dbReference type="EMBL" id="MBB6251414.1"/>
    </source>
</evidence>
<proteinExistence type="predicted"/>
<organism evidence="1 2">
    <name type="scientific">Nitrospirillum iridis</name>
    <dbReference type="NCBI Taxonomy" id="765888"/>
    <lineage>
        <taxon>Bacteria</taxon>
        <taxon>Pseudomonadati</taxon>
        <taxon>Pseudomonadota</taxon>
        <taxon>Alphaproteobacteria</taxon>
        <taxon>Rhodospirillales</taxon>
        <taxon>Azospirillaceae</taxon>
        <taxon>Nitrospirillum</taxon>
    </lineage>
</organism>
<accession>A0A7X0EEG3</accession>
<dbReference type="AlphaFoldDB" id="A0A7X0EEG3"/>
<sequence>MTAAPFAPLSLDEARVLAFALMAAEDRALAVLDQQVKVALGIRSTKRMRVDVLYGRLVALVDSYPLWRARARMAKRRLDTEAETLMPANAGQKVRA</sequence>
<reference evidence="1 2" key="1">
    <citation type="submission" date="2020-08" db="EMBL/GenBank/DDBJ databases">
        <title>Genomic Encyclopedia of Type Strains, Phase IV (KMG-IV): sequencing the most valuable type-strain genomes for metagenomic binning, comparative biology and taxonomic classification.</title>
        <authorList>
            <person name="Goeker M."/>
        </authorList>
    </citation>
    <scope>NUCLEOTIDE SEQUENCE [LARGE SCALE GENOMIC DNA]</scope>
    <source>
        <strain evidence="1 2">DSM 22198</strain>
    </source>
</reference>
<evidence type="ECO:0000313" key="2">
    <source>
        <dbReference type="Proteomes" id="UP000539175"/>
    </source>
</evidence>